<dbReference type="RefSeq" id="WP_066446137.1">
    <property type="nucleotide sequence ID" value="NZ_JANKBF010000003.1"/>
</dbReference>
<evidence type="ECO:0000313" key="1">
    <source>
        <dbReference type="EMBL" id="TCW02075.1"/>
    </source>
</evidence>
<reference evidence="1 2" key="1">
    <citation type="submission" date="2019-03" db="EMBL/GenBank/DDBJ databases">
        <title>Genomic Encyclopedia of Type Strains, Phase IV (KMG-IV): sequencing the most valuable type-strain genomes for metagenomic binning, comparative biology and taxonomic classification.</title>
        <authorList>
            <person name="Goeker M."/>
        </authorList>
    </citation>
    <scope>NUCLEOTIDE SEQUENCE [LARGE SCALE GENOMIC DNA]</scope>
    <source>
        <strain evidence="1 2">DSM 29487</strain>
    </source>
</reference>
<dbReference type="Gene3D" id="3.30.110.70">
    <property type="entry name" value="Hypothetical protein apc22750. Chain B"/>
    <property type="match status" value="1"/>
</dbReference>
<evidence type="ECO:0000313" key="2">
    <source>
        <dbReference type="Proteomes" id="UP000295515"/>
    </source>
</evidence>
<keyword evidence="2" id="KW-1185">Reference proteome</keyword>
<gene>
    <name evidence="1" type="ORF">EDD60_10238</name>
</gene>
<protein>
    <recommendedName>
        <fullName evidence="3">Heavy-metal-binding protein</fullName>
    </recommendedName>
</protein>
<accession>A0A4R3ZAP0</accession>
<organism evidence="1 2">
    <name type="scientific">Longibaculum muris</name>
    <dbReference type="NCBI Taxonomy" id="1796628"/>
    <lineage>
        <taxon>Bacteria</taxon>
        <taxon>Bacillati</taxon>
        <taxon>Bacillota</taxon>
        <taxon>Erysipelotrichia</taxon>
        <taxon>Erysipelotrichales</taxon>
        <taxon>Coprobacillaceae</taxon>
        <taxon>Longibaculum</taxon>
    </lineage>
</organism>
<dbReference type="SUPFAM" id="SSF117782">
    <property type="entry name" value="YbjQ-like"/>
    <property type="match status" value="1"/>
</dbReference>
<comment type="caution">
    <text evidence="1">The sequence shown here is derived from an EMBL/GenBank/DDBJ whole genome shotgun (WGS) entry which is preliminary data.</text>
</comment>
<proteinExistence type="predicted"/>
<dbReference type="GeneID" id="98914284"/>
<dbReference type="EMBL" id="SMCQ01000002">
    <property type="protein sequence ID" value="TCW02075.1"/>
    <property type="molecule type" value="Genomic_DNA"/>
</dbReference>
<sequence>MIVSALPYYLDYQVKEDLGLIYAYDDKMMLTRTIEDSVLEAQRVLMKKAGKVGANAILNVHMEVGEKSRVFICGEAVVIEKKEVI</sequence>
<dbReference type="AlphaFoldDB" id="A0A4R3ZAP0"/>
<evidence type="ECO:0008006" key="3">
    <source>
        <dbReference type="Google" id="ProtNLM"/>
    </source>
</evidence>
<name>A0A4R3ZAP0_9FIRM</name>
<dbReference type="Proteomes" id="UP000295515">
    <property type="component" value="Unassembled WGS sequence"/>
</dbReference>
<dbReference type="InterPro" id="IPR035439">
    <property type="entry name" value="UPF0145_dom_sf"/>
</dbReference>